<sequence length="338" mass="39136">MAAAETPELAKEYARIASIQYLAQNFEESKKLDEEALETVFKPQYVWKNVFLLSALHVGALIGLFQLFTVAKWQSALFAFVLGPLISSMGVTAGAHRLWAHKSYKAKLPLRIILMCMNCVALQNDIIEWSRDHRCHHKWTDTDADPHNISRGFFFAHMGWLVQRKHPKVGVMGKKIDITDLLRDPVLQFQRKYYIPLIILFCFILPPLLAVYGWGETPFVAFYTAGLLRLVVSYHGTWLINSFAHVFGYRPYDINISPTENLILSFIAFGEAGHNYHHTFPQDYRTSEMSYFYNFTKAFIEFFALIGWAYDLKWVSDDVIQRQKAKQVEKLQSDKKHL</sequence>
<evidence type="ECO:0000313" key="1">
    <source>
        <dbReference type="Proteomes" id="UP000887576"/>
    </source>
</evidence>
<evidence type="ECO:0000313" key="2">
    <source>
        <dbReference type="WBParaSite" id="JU765_v2.g13135.t1"/>
    </source>
</evidence>
<organism evidence="1 2">
    <name type="scientific">Panagrolaimus sp. JU765</name>
    <dbReference type="NCBI Taxonomy" id="591449"/>
    <lineage>
        <taxon>Eukaryota</taxon>
        <taxon>Metazoa</taxon>
        <taxon>Ecdysozoa</taxon>
        <taxon>Nematoda</taxon>
        <taxon>Chromadorea</taxon>
        <taxon>Rhabditida</taxon>
        <taxon>Tylenchina</taxon>
        <taxon>Panagrolaimomorpha</taxon>
        <taxon>Panagrolaimoidea</taxon>
        <taxon>Panagrolaimidae</taxon>
        <taxon>Panagrolaimus</taxon>
    </lineage>
</organism>
<protein>
    <submittedName>
        <fullName evidence="2">Fatty acid desaturase domain-containing protein</fullName>
    </submittedName>
</protein>
<name>A0AC34Q5H0_9BILA</name>
<proteinExistence type="predicted"/>
<dbReference type="Proteomes" id="UP000887576">
    <property type="component" value="Unplaced"/>
</dbReference>
<reference evidence="2" key="1">
    <citation type="submission" date="2022-11" db="UniProtKB">
        <authorList>
            <consortium name="WormBaseParasite"/>
        </authorList>
    </citation>
    <scope>IDENTIFICATION</scope>
</reference>
<accession>A0AC34Q5H0</accession>
<dbReference type="WBParaSite" id="JU765_v2.g13135.t1">
    <property type="protein sequence ID" value="JU765_v2.g13135.t1"/>
    <property type="gene ID" value="JU765_v2.g13135"/>
</dbReference>